<dbReference type="AlphaFoldDB" id="A0A4Y2X313"/>
<dbReference type="Proteomes" id="UP000499080">
    <property type="component" value="Unassembled WGS sequence"/>
</dbReference>
<protein>
    <submittedName>
        <fullName evidence="1">Uncharacterized protein</fullName>
    </submittedName>
</protein>
<name>A0A4Y2X313_ARAVE</name>
<comment type="caution">
    <text evidence="1">The sequence shown here is derived from an EMBL/GenBank/DDBJ whole genome shotgun (WGS) entry which is preliminary data.</text>
</comment>
<reference evidence="1 2" key="1">
    <citation type="journal article" date="2019" name="Sci. Rep.">
        <title>Orb-weaving spider Araneus ventricosus genome elucidates the spidroin gene catalogue.</title>
        <authorList>
            <person name="Kono N."/>
            <person name="Nakamura H."/>
            <person name="Ohtoshi R."/>
            <person name="Moran D.A.P."/>
            <person name="Shinohara A."/>
            <person name="Yoshida Y."/>
            <person name="Fujiwara M."/>
            <person name="Mori M."/>
            <person name="Tomita M."/>
            <person name="Arakawa K."/>
        </authorList>
    </citation>
    <scope>NUCLEOTIDE SEQUENCE [LARGE SCALE GENOMIC DNA]</scope>
</reference>
<organism evidence="1 2">
    <name type="scientific">Araneus ventricosus</name>
    <name type="common">Orbweaver spider</name>
    <name type="synonym">Epeira ventricosa</name>
    <dbReference type="NCBI Taxonomy" id="182803"/>
    <lineage>
        <taxon>Eukaryota</taxon>
        <taxon>Metazoa</taxon>
        <taxon>Ecdysozoa</taxon>
        <taxon>Arthropoda</taxon>
        <taxon>Chelicerata</taxon>
        <taxon>Arachnida</taxon>
        <taxon>Araneae</taxon>
        <taxon>Araneomorphae</taxon>
        <taxon>Entelegynae</taxon>
        <taxon>Araneoidea</taxon>
        <taxon>Araneidae</taxon>
        <taxon>Araneus</taxon>
    </lineage>
</organism>
<gene>
    <name evidence="1" type="ORF">AVEN_200738_1</name>
</gene>
<accession>A0A4Y2X313</accession>
<sequence length="105" mass="12140">MTRKTPQPAPALQTSVPHQQEDVWPPAHDLMCNRPNTRQIFSEIRIRTWSPPAPKPKPYHKVTAASRTGRCSSFSIAMYRHSNIAIFRYIDVSHLLLPNFPFLQF</sequence>
<proteinExistence type="predicted"/>
<evidence type="ECO:0000313" key="2">
    <source>
        <dbReference type="Proteomes" id="UP000499080"/>
    </source>
</evidence>
<evidence type="ECO:0000313" key="1">
    <source>
        <dbReference type="EMBL" id="GBO42487.1"/>
    </source>
</evidence>
<keyword evidence="2" id="KW-1185">Reference proteome</keyword>
<dbReference type="EMBL" id="BGPR01068598">
    <property type="protein sequence ID" value="GBO42487.1"/>
    <property type="molecule type" value="Genomic_DNA"/>
</dbReference>